<dbReference type="InParanoid" id="A0A1X7U8G2"/>
<dbReference type="EnsemblMetazoa" id="Aqu2.1.23948_001">
    <property type="protein sequence ID" value="Aqu2.1.23948_001"/>
    <property type="gene ID" value="Aqu2.1.23948"/>
</dbReference>
<sequence length="72" mass="7974">QYLQSALSLHLLIKPCTLDQLQFLFSLMLSLWGFSRAQLISTLTSSRESAVIISPPSCVIINNTGLILCAFF</sequence>
<organism evidence="1">
    <name type="scientific">Amphimedon queenslandica</name>
    <name type="common">Sponge</name>
    <dbReference type="NCBI Taxonomy" id="400682"/>
    <lineage>
        <taxon>Eukaryota</taxon>
        <taxon>Metazoa</taxon>
        <taxon>Porifera</taxon>
        <taxon>Demospongiae</taxon>
        <taxon>Heteroscleromorpha</taxon>
        <taxon>Haplosclerida</taxon>
        <taxon>Niphatidae</taxon>
        <taxon>Amphimedon</taxon>
    </lineage>
</organism>
<protein>
    <submittedName>
        <fullName evidence="1">Uncharacterized protein</fullName>
    </submittedName>
</protein>
<evidence type="ECO:0000313" key="1">
    <source>
        <dbReference type="EnsemblMetazoa" id="Aqu2.1.23948_001"/>
    </source>
</evidence>
<reference evidence="1" key="1">
    <citation type="submission" date="2017-05" db="UniProtKB">
        <authorList>
            <consortium name="EnsemblMetazoa"/>
        </authorList>
    </citation>
    <scope>IDENTIFICATION</scope>
</reference>
<proteinExistence type="predicted"/>
<dbReference type="AlphaFoldDB" id="A0A1X7U8G2"/>
<name>A0A1X7U8G2_AMPQE</name>
<accession>A0A1X7U8G2</accession>